<evidence type="ECO:0000256" key="3">
    <source>
        <dbReference type="ARBA" id="ARBA00023002"/>
    </source>
</evidence>
<organism evidence="7 8">
    <name type="scientific">Alteraurantiacibacter aquimixticola</name>
    <dbReference type="NCBI Taxonomy" id="2489173"/>
    <lineage>
        <taxon>Bacteria</taxon>
        <taxon>Pseudomonadati</taxon>
        <taxon>Pseudomonadota</taxon>
        <taxon>Alphaproteobacteria</taxon>
        <taxon>Sphingomonadales</taxon>
        <taxon>Erythrobacteraceae</taxon>
        <taxon>Alteraurantiacibacter</taxon>
    </lineage>
</organism>
<name>A0A4T3F221_9SPHN</name>
<dbReference type="SUPFAM" id="SSF54292">
    <property type="entry name" value="2Fe-2S ferredoxin-like"/>
    <property type="match status" value="1"/>
</dbReference>
<accession>A0A4T3F221</accession>
<comment type="caution">
    <text evidence="7">The sequence shown here is derived from an EMBL/GenBank/DDBJ whole genome shotgun (WGS) entry which is preliminary data.</text>
</comment>
<feature type="domain" description="2Fe-2S ferredoxin-type" evidence="6">
    <location>
        <begin position="1"/>
        <end position="77"/>
    </location>
</feature>
<dbReference type="InterPro" id="IPR006058">
    <property type="entry name" value="2Fe2S_fd_BS"/>
</dbReference>
<dbReference type="CDD" id="cd00207">
    <property type="entry name" value="fer2"/>
    <property type="match status" value="1"/>
</dbReference>
<evidence type="ECO:0000313" key="7">
    <source>
        <dbReference type="EMBL" id="TIX51138.1"/>
    </source>
</evidence>
<dbReference type="RefSeq" id="WP_136691765.1">
    <property type="nucleotide sequence ID" value="NZ_SSHH01000001.1"/>
</dbReference>
<dbReference type="InterPro" id="IPR051452">
    <property type="entry name" value="Diverse_Oxidoreductases"/>
</dbReference>
<protein>
    <submittedName>
        <fullName evidence="7">(2Fe-2S)-binding protein</fullName>
    </submittedName>
</protein>
<dbReference type="GO" id="GO:0016491">
    <property type="term" value="F:oxidoreductase activity"/>
    <property type="evidence" value="ECO:0007669"/>
    <property type="project" value="UniProtKB-KW"/>
</dbReference>
<dbReference type="EMBL" id="SSHH01000001">
    <property type="protein sequence ID" value="TIX51138.1"/>
    <property type="molecule type" value="Genomic_DNA"/>
</dbReference>
<dbReference type="PROSITE" id="PS51085">
    <property type="entry name" value="2FE2S_FER_2"/>
    <property type="match status" value="1"/>
</dbReference>
<sequence length="156" mass="16590">MAVRVTINGEARDIDAPEDMPLLWALRQELGMTGTKFGCGIGMCGACTVHVDGQATRSCSLPIGSIGDREVSTIEALGETPVGQALQQAWLDEDVMQCGYCQAGQLMNATALLNSNPNPTEEEIENAMQGNICRCACYKRIHSAIAEVAKEGTANV</sequence>
<dbReference type="GO" id="GO:0051537">
    <property type="term" value="F:2 iron, 2 sulfur cluster binding"/>
    <property type="evidence" value="ECO:0007669"/>
    <property type="project" value="UniProtKB-KW"/>
</dbReference>
<evidence type="ECO:0000313" key="8">
    <source>
        <dbReference type="Proteomes" id="UP000309389"/>
    </source>
</evidence>
<dbReference type="AlphaFoldDB" id="A0A4T3F221"/>
<dbReference type="InterPro" id="IPR036010">
    <property type="entry name" value="2Fe-2S_ferredoxin-like_sf"/>
</dbReference>
<keyword evidence="8" id="KW-1185">Reference proteome</keyword>
<dbReference type="Gene3D" id="3.10.20.30">
    <property type="match status" value="1"/>
</dbReference>
<dbReference type="PANTHER" id="PTHR44379:SF2">
    <property type="entry name" value="BLR6218 PROTEIN"/>
    <property type="match status" value="1"/>
</dbReference>
<evidence type="ECO:0000256" key="5">
    <source>
        <dbReference type="ARBA" id="ARBA00023014"/>
    </source>
</evidence>
<dbReference type="OrthoDB" id="9792018at2"/>
<dbReference type="InterPro" id="IPR001041">
    <property type="entry name" value="2Fe-2S_ferredoxin-type"/>
</dbReference>
<dbReference type="SUPFAM" id="SSF47741">
    <property type="entry name" value="CO dehydrogenase ISP C-domain like"/>
    <property type="match status" value="1"/>
</dbReference>
<keyword evidence="3" id="KW-0560">Oxidoreductase</keyword>
<evidence type="ECO:0000256" key="1">
    <source>
        <dbReference type="ARBA" id="ARBA00022714"/>
    </source>
</evidence>
<dbReference type="Gene3D" id="1.10.150.120">
    <property type="entry name" value="[2Fe-2S]-binding domain"/>
    <property type="match status" value="1"/>
</dbReference>
<dbReference type="Pfam" id="PF01799">
    <property type="entry name" value="Fer2_2"/>
    <property type="match status" value="1"/>
</dbReference>
<gene>
    <name evidence="7" type="ORF">E5222_01265</name>
</gene>
<proteinExistence type="predicted"/>
<dbReference type="InterPro" id="IPR012675">
    <property type="entry name" value="Beta-grasp_dom_sf"/>
</dbReference>
<keyword evidence="1" id="KW-0001">2Fe-2S</keyword>
<dbReference type="GO" id="GO:0046872">
    <property type="term" value="F:metal ion binding"/>
    <property type="evidence" value="ECO:0007669"/>
    <property type="project" value="UniProtKB-KW"/>
</dbReference>
<dbReference type="PANTHER" id="PTHR44379">
    <property type="entry name" value="OXIDOREDUCTASE WITH IRON-SULFUR SUBUNIT"/>
    <property type="match status" value="1"/>
</dbReference>
<dbReference type="Proteomes" id="UP000309389">
    <property type="component" value="Unassembled WGS sequence"/>
</dbReference>
<dbReference type="Pfam" id="PF00111">
    <property type="entry name" value="Fer2"/>
    <property type="match status" value="1"/>
</dbReference>
<dbReference type="InterPro" id="IPR002888">
    <property type="entry name" value="2Fe-2S-bd"/>
</dbReference>
<keyword evidence="5" id="KW-0411">Iron-sulfur</keyword>
<evidence type="ECO:0000256" key="2">
    <source>
        <dbReference type="ARBA" id="ARBA00022723"/>
    </source>
</evidence>
<keyword evidence="4" id="KW-0408">Iron</keyword>
<keyword evidence="2" id="KW-0479">Metal-binding</keyword>
<reference evidence="7 8" key="1">
    <citation type="submission" date="2019-04" db="EMBL/GenBank/DDBJ databases">
        <title>Altererythrobacter aquimixticola sp. nov., isolated from sediment of junction between the ocean and a freshwater spring.</title>
        <authorList>
            <person name="Yoon J.-H."/>
        </authorList>
    </citation>
    <scope>NUCLEOTIDE SEQUENCE [LARGE SCALE GENOMIC DNA]</scope>
    <source>
        <strain evidence="7 8">SSKS-13</strain>
    </source>
</reference>
<evidence type="ECO:0000256" key="4">
    <source>
        <dbReference type="ARBA" id="ARBA00023004"/>
    </source>
</evidence>
<dbReference type="InterPro" id="IPR036884">
    <property type="entry name" value="2Fe-2S-bd_dom_sf"/>
</dbReference>
<evidence type="ECO:0000259" key="6">
    <source>
        <dbReference type="PROSITE" id="PS51085"/>
    </source>
</evidence>
<dbReference type="PROSITE" id="PS00197">
    <property type="entry name" value="2FE2S_FER_1"/>
    <property type="match status" value="1"/>
</dbReference>